<organism evidence="1 2">
    <name type="scientific">Lactococcus cremoris subsp. cremoris TIFN3</name>
    <dbReference type="NCBI Taxonomy" id="1234873"/>
    <lineage>
        <taxon>Bacteria</taxon>
        <taxon>Bacillati</taxon>
        <taxon>Bacillota</taxon>
        <taxon>Bacilli</taxon>
        <taxon>Lactobacillales</taxon>
        <taxon>Streptococcaceae</taxon>
        <taxon>Lactococcus</taxon>
        <taxon>Lactococcus cremoris subsp. cremoris</taxon>
    </lineage>
</organism>
<dbReference type="AlphaFoldDB" id="T0VJC2"/>
<gene>
    <name evidence="1" type="ORF">LLT3_11400</name>
</gene>
<dbReference type="Proteomes" id="UP000015664">
    <property type="component" value="Unassembled WGS sequence"/>
</dbReference>
<sequence>MVKHLFNSHIDWVGGRNSIGDLQAGVKGHLKMLVLGH</sequence>
<name>T0VJC2_LACLC</name>
<evidence type="ECO:0000313" key="2">
    <source>
        <dbReference type="Proteomes" id="UP000015664"/>
    </source>
</evidence>
<evidence type="ECO:0000313" key="1">
    <source>
        <dbReference type="EMBL" id="EQC96051.1"/>
    </source>
</evidence>
<accession>T0VJC2</accession>
<dbReference type="PATRIC" id="fig|1234873.3.peg.347"/>
<protein>
    <submittedName>
        <fullName evidence="1">Uncharacterized protein</fullName>
    </submittedName>
</protein>
<dbReference type="EMBL" id="ATBE01000018">
    <property type="protein sequence ID" value="EQC96051.1"/>
    <property type="molecule type" value="Genomic_DNA"/>
</dbReference>
<comment type="caution">
    <text evidence="1">The sequence shown here is derived from an EMBL/GenBank/DDBJ whole genome shotgun (WGS) entry which is preliminary data.</text>
</comment>
<reference evidence="1 2" key="1">
    <citation type="journal article" date="2013" name="ISME J.">
        <title>Multifactorial diversity sustains microbial community stability.</title>
        <authorList>
            <person name="Erkus O."/>
            <person name="de Jager V.C."/>
            <person name="Spus M."/>
            <person name="van Alen-Boerrigter I.J."/>
            <person name="van Rijswijck I.M."/>
            <person name="Hazelwood L."/>
            <person name="Janssen P.W."/>
            <person name="van Hijum S.A."/>
            <person name="Kleerebezem M."/>
            <person name="Smid E.J."/>
        </authorList>
    </citation>
    <scope>NUCLEOTIDE SEQUENCE [LARGE SCALE GENOMIC DNA]</scope>
    <source>
        <strain evidence="1 2">TIFN3</strain>
    </source>
</reference>
<proteinExistence type="predicted"/>